<dbReference type="KEGG" id="egt:105955703"/>
<dbReference type="Pfam" id="PF03216">
    <property type="entry name" value="Rhabdo_ncap_2"/>
    <property type="match status" value="1"/>
</dbReference>
<proteinExistence type="predicted"/>
<evidence type="ECO:0000313" key="2">
    <source>
        <dbReference type="EMBL" id="EYU39853.1"/>
    </source>
</evidence>
<dbReference type="OMA" id="LDHECLK"/>
<gene>
    <name evidence="2" type="ORF">MIMGU_mgv1a007191mg</name>
</gene>
<comment type="subcellular location">
    <subcellularLocation>
        <location evidence="1">Virion</location>
    </subcellularLocation>
</comment>
<accession>A0A022RJC4</accession>
<evidence type="ECO:0000256" key="1">
    <source>
        <dbReference type="ARBA" id="ARBA00004328"/>
    </source>
</evidence>
<keyword evidence="3" id="KW-1185">Reference proteome</keyword>
<protein>
    <submittedName>
        <fullName evidence="2">Uncharacterized protein</fullName>
    </submittedName>
</protein>
<dbReference type="AlphaFoldDB" id="A0A022RJC4"/>
<sequence length="415" mass="47596">MADNMSALRKAMDKLILHIEKHEAEQSSSSTSGQRLVIPDKWKALFESIDGPTDRTRYLQLMENSLDGTTSMNDWKDLQPGQKPVIKLHRLTVDQICELGVEVFRGLKTGVSHKTVGGLMLLAFNLTDKFDLPLFADPKFELVDKSKEMDIIELSATPINNLTTSSASMNFGERFTDYQKGRFAKSCCFIACSYLRLYSKPVDNYLRIGHLLRNSFAKFYGFQLALQNFHPEKEGIQAVKTVMDLQSVIKNTFYVLLYAGEEEKNGREIKDFLYVMHVAYIGLHPYTLFLKCVEDLKTSDVIFMQAIYSGRMKRDVESLLHVFENLSGKIEDEEYRLQMWKYGRIFDSRFLSVLQTKKCVYFTWVLVYVLYFNNPGSNEGLLKIAQIQDISEGNKSEAKAHAKRALELIAKVAKR</sequence>
<dbReference type="STRING" id="4155.A0A022RJC4"/>
<name>A0A022RJC4_ERYGU</name>
<dbReference type="PhylomeDB" id="A0A022RJC4"/>
<evidence type="ECO:0000313" key="3">
    <source>
        <dbReference type="Proteomes" id="UP000030748"/>
    </source>
</evidence>
<dbReference type="OrthoDB" id="1710629at2759"/>
<dbReference type="Proteomes" id="UP000030748">
    <property type="component" value="Unassembled WGS sequence"/>
</dbReference>
<dbReference type="InterPro" id="IPR004902">
    <property type="entry name" value="Rhabdo_ncap_2"/>
</dbReference>
<dbReference type="EMBL" id="KI630443">
    <property type="protein sequence ID" value="EYU39853.1"/>
    <property type="molecule type" value="Genomic_DNA"/>
</dbReference>
<dbReference type="eggNOG" id="ENOG502S9RF">
    <property type="taxonomic scope" value="Eukaryota"/>
</dbReference>
<reference evidence="2 3" key="1">
    <citation type="journal article" date="2013" name="Proc. Natl. Acad. Sci. U.S.A.">
        <title>Fine-scale variation in meiotic recombination in Mimulus inferred from population shotgun sequencing.</title>
        <authorList>
            <person name="Hellsten U."/>
            <person name="Wright K.M."/>
            <person name="Jenkins J."/>
            <person name="Shu S."/>
            <person name="Yuan Y."/>
            <person name="Wessler S.R."/>
            <person name="Schmutz J."/>
            <person name="Willis J.H."/>
            <person name="Rokhsar D.S."/>
        </authorList>
    </citation>
    <scope>NUCLEOTIDE SEQUENCE [LARGE SCALE GENOMIC DNA]</scope>
    <source>
        <strain evidence="3">cv. DUN x IM62</strain>
    </source>
</reference>
<organism evidence="2 3">
    <name type="scientific">Erythranthe guttata</name>
    <name type="common">Yellow monkey flower</name>
    <name type="synonym">Mimulus guttatus</name>
    <dbReference type="NCBI Taxonomy" id="4155"/>
    <lineage>
        <taxon>Eukaryota</taxon>
        <taxon>Viridiplantae</taxon>
        <taxon>Streptophyta</taxon>
        <taxon>Embryophyta</taxon>
        <taxon>Tracheophyta</taxon>
        <taxon>Spermatophyta</taxon>
        <taxon>Magnoliopsida</taxon>
        <taxon>eudicotyledons</taxon>
        <taxon>Gunneridae</taxon>
        <taxon>Pentapetalae</taxon>
        <taxon>asterids</taxon>
        <taxon>lamiids</taxon>
        <taxon>Lamiales</taxon>
        <taxon>Phrymaceae</taxon>
        <taxon>Erythranthe</taxon>
    </lineage>
</organism>